<comment type="caution">
    <text evidence="2">The sequence shown here is derived from an EMBL/GenBank/DDBJ whole genome shotgun (WGS) entry which is preliminary data.</text>
</comment>
<dbReference type="CDD" id="cd06260">
    <property type="entry name" value="DUF820-like"/>
    <property type="match status" value="1"/>
</dbReference>
<dbReference type="InterPro" id="IPR012296">
    <property type="entry name" value="Nuclease_put_TT1808"/>
</dbReference>
<dbReference type="InterPro" id="IPR008538">
    <property type="entry name" value="Uma2"/>
</dbReference>
<name>A0A2S7XMG5_9GAMM</name>
<dbReference type="OrthoDB" id="26750at2"/>
<dbReference type="RefSeq" id="WP_105074893.1">
    <property type="nucleotide sequence ID" value="NZ_PPGH01000038.1"/>
</dbReference>
<feature type="domain" description="Putative restriction endonuclease" evidence="1">
    <location>
        <begin position="13"/>
        <end position="170"/>
    </location>
</feature>
<organism evidence="2 3">
    <name type="scientific">Chromatium okenii</name>
    <dbReference type="NCBI Taxonomy" id="61644"/>
    <lineage>
        <taxon>Bacteria</taxon>
        <taxon>Pseudomonadati</taxon>
        <taxon>Pseudomonadota</taxon>
        <taxon>Gammaproteobacteria</taxon>
        <taxon>Chromatiales</taxon>
        <taxon>Chromatiaceae</taxon>
        <taxon>Chromatium</taxon>
    </lineage>
</organism>
<accession>A0A2S7XMG5</accession>
<dbReference type="PANTHER" id="PTHR36558:SF1">
    <property type="entry name" value="RESTRICTION ENDONUCLEASE DOMAIN-CONTAINING PROTEIN-RELATED"/>
    <property type="match status" value="1"/>
</dbReference>
<dbReference type="EMBL" id="PPGH01000038">
    <property type="protein sequence ID" value="PQJ94924.1"/>
    <property type="molecule type" value="Genomic_DNA"/>
</dbReference>
<dbReference type="Gene3D" id="3.90.1570.10">
    <property type="entry name" value="tt1808, chain A"/>
    <property type="match status" value="1"/>
</dbReference>
<evidence type="ECO:0000259" key="1">
    <source>
        <dbReference type="Pfam" id="PF05685"/>
    </source>
</evidence>
<proteinExistence type="predicted"/>
<dbReference type="AlphaFoldDB" id="A0A2S7XMG5"/>
<gene>
    <name evidence="2" type="ORF">CXB77_17515</name>
</gene>
<dbReference type="SUPFAM" id="SSF52980">
    <property type="entry name" value="Restriction endonuclease-like"/>
    <property type="match status" value="1"/>
</dbReference>
<sequence length="195" mass="22016">MSNTAERLEISAEAYLQAEARSSVKHEYIAGEVFAMAGAQESHVTIAGNIFSLLRLHVRGSPCRVYISDMKVRVDAADSFFYPDVFVTCDNRDVGESLMKRHPNLIIEVLSKSTAVYDYSAKFGYYQQLESLQEYVLVKPERMAIDVFRRDSENQWVLYSFTAGDELTLTSIDFHCAIAALYEDVSLESADKIIV</sequence>
<dbReference type="Proteomes" id="UP000239936">
    <property type="component" value="Unassembled WGS sequence"/>
</dbReference>
<keyword evidence="3" id="KW-1185">Reference proteome</keyword>
<evidence type="ECO:0000313" key="3">
    <source>
        <dbReference type="Proteomes" id="UP000239936"/>
    </source>
</evidence>
<dbReference type="Pfam" id="PF05685">
    <property type="entry name" value="Uma2"/>
    <property type="match status" value="1"/>
</dbReference>
<reference evidence="2 3" key="1">
    <citation type="submission" date="2018-01" db="EMBL/GenBank/DDBJ databases">
        <title>The complete genome sequence of Chromatium okenii LaCa, a purple sulfur bacterium with a turbulent life.</title>
        <authorList>
            <person name="Luedin S.M."/>
            <person name="Liechti N."/>
            <person name="Storelli N."/>
            <person name="Danza F."/>
            <person name="Wittwer M."/>
            <person name="Pothier J.F."/>
            <person name="Tonolla M.A."/>
        </authorList>
    </citation>
    <scope>NUCLEOTIDE SEQUENCE [LARGE SCALE GENOMIC DNA]</scope>
    <source>
        <strain evidence="2 3">LaCa</strain>
    </source>
</reference>
<evidence type="ECO:0000313" key="2">
    <source>
        <dbReference type="EMBL" id="PQJ94924.1"/>
    </source>
</evidence>
<protein>
    <recommendedName>
        <fullName evidence="1">Putative restriction endonuclease domain-containing protein</fullName>
    </recommendedName>
</protein>
<dbReference type="PANTHER" id="PTHR36558">
    <property type="entry name" value="GLR1098 PROTEIN"/>
    <property type="match status" value="1"/>
</dbReference>
<dbReference type="InterPro" id="IPR011335">
    <property type="entry name" value="Restrct_endonuc-II-like"/>
</dbReference>